<keyword evidence="3 6" id="KW-1133">Transmembrane helix</keyword>
<dbReference type="CDD" id="cd18577">
    <property type="entry name" value="ABC_6TM_Pgp_ABCB1_D1_like"/>
    <property type="match status" value="1"/>
</dbReference>
<feature type="transmembrane region" description="Helical" evidence="6">
    <location>
        <begin position="158"/>
        <end position="176"/>
    </location>
</feature>
<dbReference type="InterPro" id="IPR039421">
    <property type="entry name" value="Type_1_exporter"/>
</dbReference>
<evidence type="ECO:0000259" key="7">
    <source>
        <dbReference type="PROSITE" id="PS50929"/>
    </source>
</evidence>
<dbReference type="SUPFAM" id="SSF90123">
    <property type="entry name" value="ABC transporter transmembrane region"/>
    <property type="match status" value="1"/>
</dbReference>
<feature type="domain" description="ABC transmembrane type-1" evidence="7">
    <location>
        <begin position="120"/>
        <end position="226"/>
    </location>
</feature>
<dbReference type="InterPro" id="IPR011527">
    <property type="entry name" value="ABC1_TM_dom"/>
</dbReference>
<name>A0A1I8F9J6_9PLAT</name>
<dbReference type="GO" id="GO:0005524">
    <property type="term" value="F:ATP binding"/>
    <property type="evidence" value="ECO:0007669"/>
    <property type="project" value="InterPro"/>
</dbReference>
<keyword evidence="8" id="KW-1185">Reference proteome</keyword>
<dbReference type="PANTHER" id="PTHR43394">
    <property type="entry name" value="ATP-DEPENDENT PERMEASE MDL1, MITOCHONDRIAL"/>
    <property type="match status" value="1"/>
</dbReference>
<feature type="transmembrane region" description="Helical" evidence="6">
    <location>
        <begin position="182"/>
        <end position="203"/>
    </location>
</feature>
<feature type="region of interest" description="Disordered" evidence="5">
    <location>
        <begin position="289"/>
        <end position="319"/>
    </location>
</feature>
<protein>
    <submittedName>
        <fullName evidence="9">ABC transmembrane type-1 domain-containing protein</fullName>
    </submittedName>
</protein>
<dbReference type="Gene3D" id="1.20.1560.10">
    <property type="entry name" value="ABC transporter type 1, transmembrane domain"/>
    <property type="match status" value="1"/>
</dbReference>
<reference evidence="9" key="1">
    <citation type="submission" date="2016-11" db="UniProtKB">
        <authorList>
            <consortium name="WormBaseParasite"/>
        </authorList>
    </citation>
    <scope>IDENTIFICATION</scope>
</reference>
<dbReference type="InterPro" id="IPR003439">
    <property type="entry name" value="ABC_transporter-like_ATP-bd"/>
</dbReference>
<keyword evidence="2 6" id="KW-0812">Transmembrane</keyword>
<dbReference type="GO" id="GO:0015421">
    <property type="term" value="F:ABC-type oligopeptide transporter activity"/>
    <property type="evidence" value="ECO:0007669"/>
    <property type="project" value="TreeGrafter"/>
</dbReference>
<accession>A0A1I8F9J6</accession>
<dbReference type="InterPro" id="IPR036640">
    <property type="entry name" value="ABC1_TM_sf"/>
</dbReference>
<keyword evidence="4 6" id="KW-0472">Membrane</keyword>
<dbReference type="Pfam" id="PF00664">
    <property type="entry name" value="ABC_membrane"/>
    <property type="match status" value="1"/>
</dbReference>
<sequence>RWDKDAPKETVPMHRLFSLRGRSRHLLHHRRLNLCAGHGCGWPLIAIIFGQMTNDFQYGVLSLVGDLSGFNFEESMSKVLLVLCAYRRRRVFRVAFSGDVLADRLPRDRRTGLDRTSSSEAVLRQEMSWFDQQSSGELTTRLADDLERIRKGLGDKTSVVIQAFSGFIAGFVIGFIKSWEMTLVMMSLTPLLAIGGALMGRLISTMTSREQKAYAKAGAVAEETVSLHPHRYRLLRPAGRGGAIRQGAGGSVIQGAGMRICDVRIVLGLLPGLLPRPLYPSPSLARWWQPKAPRPPSSPSSTASRPSTWTGETGDKPAHCTGQIELRDVAFKYPTRPDVPVLQVLSFTIQPGQTGGPNRPLRLWQVLSSEAHSSILRSGKPHRAAVSQEPVLFSGSINSSAGCQTGYDTLVGERGAQLSGGQKQRVAIARALVRRPDILLLDEATSRWTPKSESVVQRQIQMAKLQLTGRHKPQEALDKAGQGVTTLVDRAPTQH</sequence>
<dbReference type="GO" id="GO:0016887">
    <property type="term" value="F:ATP hydrolysis activity"/>
    <property type="evidence" value="ECO:0007669"/>
    <property type="project" value="InterPro"/>
</dbReference>
<dbReference type="GO" id="GO:0090374">
    <property type="term" value="P:oligopeptide export from mitochondrion"/>
    <property type="evidence" value="ECO:0007669"/>
    <property type="project" value="TreeGrafter"/>
</dbReference>
<dbReference type="PROSITE" id="PS00211">
    <property type="entry name" value="ABC_TRANSPORTER_1"/>
    <property type="match status" value="1"/>
</dbReference>
<proteinExistence type="predicted"/>
<dbReference type="Gene3D" id="3.40.50.300">
    <property type="entry name" value="P-loop containing nucleotide triphosphate hydrolases"/>
    <property type="match status" value="2"/>
</dbReference>
<dbReference type="AlphaFoldDB" id="A0A1I8F9J6"/>
<evidence type="ECO:0000256" key="4">
    <source>
        <dbReference type="ARBA" id="ARBA00023136"/>
    </source>
</evidence>
<evidence type="ECO:0000256" key="6">
    <source>
        <dbReference type="SAM" id="Phobius"/>
    </source>
</evidence>
<dbReference type="InterPro" id="IPR017871">
    <property type="entry name" value="ABC_transporter-like_CS"/>
</dbReference>
<dbReference type="Pfam" id="PF00005">
    <property type="entry name" value="ABC_tran"/>
    <property type="match status" value="1"/>
</dbReference>
<organism evidence="8 9">
    <name type="scientific">Macrostomum lignano</name>
    <dbReference type="NCBI Taxonomy" id="282301"/>
    <lineage>
        <taxon>Eukaryota</taxon>
        <taxon>Metazoa</taxon>
        <taxon>Spiralia</taxon>
        <taxon>Lophotrochozoa</taxon>
        <taxon>Platyhelminthes</taxon>
        <taxon>Rhabditophora</taxon>
        <taxon>Macrostomorpha</taxon>
        <taxon>Macrostomida</taxon>
        <taxon>Macrostomidae</taxon>
        <taxon>Macrostomum</taxon>
    </lineage>
</organism>
<evidence type="ECO:0000256" key="5">
    <source>
        <dbReference type="SAM" id="MobiDB-lite"/>
    </source>
</evidence>
<evidence type="ECO:0000256" key="2">
    <source>
        <dbReference type="ARBA" id="ARBA00022692"/>
    </source>
</evidence>
<feature type="compositionally biased region" description="Low complexity" evidence="5">
    <location>
        <begin position="299"/>
        <end position="308"/>
    </location>
</feature>
<feature type="region of interest" description="Disordered" evidence="5">
    <location>
        <begin position="471"/>
        <end position="495"/>
    </location>
</feature>
<evidence type="ECO:0000313" key="8">
    <source>
        <dbReference type="Proteomes" id="UP000095280"/>
    </source>
</evidence>
<dbReference type="Proteomes" id="UP000095280">
    <property type="component" value="Unplaced"/>
</dbReference>
<dbReference type="SUPFAM" id="SSF52540">
    <property type="entry name" value="P-loop containing nucleoside triphosphate hydrolases"/>
    <property type="match status" value="1"/>
</dbReference>
<dbReference type="InterPro" id="IPR027417">
    <property type="entry name" value="P-loop_NTPase"/>
</dbReference>
<evidence type="ECO:0000313" key="9">
    <source>
        <dbReference type="WBParaSite" id="maker-unitig_25986-snap-gene-0.2-mRNA-1"/>
    </source>
</evidence>
<dbReference type="GO" id="GO:0005743">
    <property type="term" value="C:mitochondrial inner membrane"/>
    <property type="evidence" value="ECO:0007669"/>
    <property type="project" value="TreeGrafter"/>
</dbReference>
<comment type="subcellular location">
    <subcellularLocation>
        <location evidence="1">Membrane</location>
        <topology evidence="1">Multi-pass membrane protein</topology>
    </subcellularLocation>
</comment>
<evidence type="ECO:0000256" key="1">
    <source>
        <dbReference type="ARBA" id="ARBA00004141"/>
    </source>
</evidence>
<dbReference type="PROSITE" id="PS50929">
    <property type="entry name" value="ABC_TM1F"/>
    <property type="match status" value="1"/>
</dbReference>
<dbReference type="WBParaSite" id="maker-unitig_25986-snap-gene-0.2-mRNA-1">
    <property type="protein sequence ID" value="maker-unitig_25986-snap-gene-0.2-mRNA-1"/>
    <property type="gene ID" value="maker-unitig_25986-snap-gene-0.2"/>
</dbReference>
<evidence type="ECO:0000256" key="3">
    <source>
        <dbReference type="ARBA" id="ARBA00022989"/>
    </source>
</evidence>